<name>A0AAN2C949_UNVUL</name>
<keyword evidence="2" id="KW-0067">ATP-binding</keyword>
<dbReference type="PROSITE" id="PS00455">
    <property type="entry name" value="AMP_BINDING"/>
    <property type="match status" value="1"/>
</dbReference>
<proteinExistence type="predicted"/>
<dbReference type="GO" id="GO:0005524">
    <property type="term" value="F:ATP binding"/>
    <property type="evidence" value="ECO:0007669"/>
    <property type="project" value="UniProtKB-KW"/>
</dbReference>
<dbReference type="Pfam" id="PF00501">
    <property type="entry name" value="AMP-binding"/>
    <property type="match status" value="1"/>
</dbReference>
<protein>
    <submittedName>
        <fullName evidence="4">AMP-dependent synthetase</fullName>
    </submittedName>
</protein>
<gene>
    <name evidence="4" type="ORF">WPS_09270</name>
</gene>
<sequence>MTRPDPLPTLPAFIAERLSVPRAIALAERHGGTTRALSSGDVHRRASAIACALRARGIERGDRVAILSENCVDWLVADFGILYAGAVVVPMFATSAQDQIAYIFANSETKFAFVENAGAAAHVREAVPAPPPLVSFAGDTELGIEALVAEGEALLDADPSQLATFTAQTALDDLAVLIYTSGTTGTPKGVMLSHRNLSSNVHDAFDPDLSDLKEGESALSVLPFAHIFEHTDALGYLYNLATIYVTTPERLLEDLRAIRPSHVAFVPRIFERLIAGIVGNARVQGGVKAKLVPWAIEAGVAYERALRDGFVNPVLRVQNALAQALVLKRIKPALGLDRLGYFVSGSAPLHRDTALALAALGLPVCEGYGLTETSPVVTVNRPSNVKLGTVGTPIRNVEVKIAHDGEILVKGPNVMLGYYQLPPAEQPFTADGFFQTGDIGRFDGEHLVITDRKKELFKSSGGKWISPSRIETAIKRSIYVGQVMAFGDDKPHPAVLVAPNWDLIRKELELGAMTTAAMATDDRVRTLVIREVETHTADLAAFEQVRRVALLPRDLTIEDDELSPTLKVKRRVVERRYAALIEQAYTEDLHQRNALLHV</sequence>
<dbReference type="Gene3D" id="3.40.50.12780">
    <property type="entry name" value="N-terminal domain of ligase-like"/>
    <property type="match status" value="1"/>
</dbReference>
<dbReference type="PANTHER" id="PTHR43272">
    <property type="entry name" value="LONG-CHAIN-FATTY-ACID--COA LIGASE"/>
    <property type="match status" value="1"/>
</dbReference>
<dbReference type="RefSeq" id="WP_317996678.1">
    <property type="nucleotide sequence ID" value="NZ_AP025523.1"/>
</dbReference>
<dbReference type="EMBL" id="AP025523">
    <property type="protein sequence ID" value="BDE05651.1"/>
    <property type="molecule type" value="Genomic_DNA"/>
</dbReference>
<dbReference type="PANTHER" id="PTHR43272:SF33">
    <property type="entry name" value="AMP-BINDING DOMAIN-CONTAINING PROTEIN-RELATED"/>
    <property type="match status" value="1"/>
</dbReference>
<evidence type="ECO:0000256" key="2">
    <source>
        <dbReference type="ARBA" id="ARBA00022840"/>
    </source>
</evidence>
<reference evidence="4 5" key="1">
    <citation type="journal article" date="2022" name="ISME Commun">
        <title>Vulcanimicrobium alpinus gen. nov. sp. nov., the first cultivated representative of the candidate phylum 'Eremiobacterota', is a metabolically versatile aerobic anoxygenic phototroph.</title>
        <authorList>
            <person name="Yabe S."/>
            <person name="Muto K."/>
            <person name="Abe K."/>
            <person name="Yokota A."/>
            <person name="Staudigel H."/>
            <person name="Tebo B.M."/>
        </authorList>
    </citation>
    <scope>NUCLEOTIDE SEQUENCE [LARGE SCALE GENOMIC DNA]</scope>
    <source>
        <strain evidence="4 5">WC8-2</strain>
    </source>
</reference>
<evidence type="ECO:0000259" key="3">
    <source>
        <dbReference type="Pfam" id="PF00501"/>
    </source>
</evidence>
<evidence type="ECO:0000256" key="1">
    <source>
        <dbReference type="ARBA" id="ARBA00022741"/>
    </source>
</evidence>
<dbReference type="KEGG" id="vab:WPS_09270"/>
<dbReference type="InterPro" id="IPR042099">
    <property type="entry name" value="ANL_N_sf"/>
</dbReference>
<accession>A0AAN2C949</accession>
<dbReference type="Pfam" id="PF23562">
    <property type="entry name" value="AMP-binding_C_3"/>
    <property type="match status" value="1"/>
</dbReference>
<keyword evidence="5" id="KW-1185">Reference proteome</keyword>
<dbReference type="Proteomes" id="UP001317532">
    <property type="component" value="Chromosome"/>
</dbReference>
<dbReference type="GO" id="GO:0004467">
    <property type="term" value="F:long-chain fatty acid-CoA ligase activity"/>
    <property type="evidence" value="ECO:0007669"/>
    <property type="project" value="TreeGrafter"/>
</dbReference>
<dbReference type="InterPro" id="IPR000873">
    <property type="entry name" value="AMP-dep_synth/lig_dom"/>
</dbReference>
<dbReference type="AlphaFoldDB" id="A0AAN2C949"/>
<keyword evidence="1" id="KW-0547">Nucleotide-binding</keyword>
<dbReference type="InterPro" id="IPR020845">
    <property type="entry name" value="AMP-binding_CS"/>
</dbReference>
<dbReference type="PRINTS" id="PR00154">
    <property type="entry name" value="AMPBINDING"/>
</dbReference>
<dbReference type="SUPFAM" id="SSF56801">
    <property type="entry name" value="Acetyl-CoA synthetase-like"/>
    <property type="match status" value="1"/>
</dbReference>
<dbReference type="CDD" id="cd05907">
    <property type="entry name" value="VL_LC_FACS_like"/>
    <property type="match status" value="1"/>
</dbReference>
<dbReference type="InterPro" id="IPR020459">
    <property type="entry name" value="AMP-binding"/>
</dbReference>
<feature type="domain" description="AMP-dependent synthetase/ligase" evidence="3">
    <location>
        <begin position="21"/>
        <end position="419"/>
    </location>
</feature>
<dbReference type="GO" id="GO:0016020">
    <property type="term" value="C:membrane"/>
    <property type="evidence" value="ECO:0007669"/>
    <property type="project" value="TreeGrafter"/>
</dbReference>
<organism evidence="4 5">
    <name type="scientific">Vulcanimicrobium alpinum</name>
    <dbReference type="NCBI Taxonomy" id="3016050"/>
    <lineage>
        <taxon>Bacteria</taxon>
        <taxon>Bacillati</taxon>
        <taxon>Vulcanimicrobiota</taxon>
        <taxon>Vulcanimicrobiia</taxon>
        <taxon>Vulcanimicrobiales</taxon>
        <taxon>Vulcanimicrobiaceae</taxon>
        <taxon>Vulcanimicrobium</taxon>
    </lineage>
</organism>
<evidence type="ECO:0000313" key="5">
    <source>
        <dbReference type="Proteomes" id="UP001317532"/>
    </source>
</evidence>
<evidence type="ECO:0000313" key="4">
    <source>
        <dbReference type="EMBL" id="BDE05651.1"/>
    </source>
</evidence>